<proteinExistence type="predicted"/>
<dbReference type="SMART" id="SM00507">
    <property type="entry name" value="HNHc"/>
    <property type="match status" value="1"/>
</dbReference>
<name>A0A6J5MTN2_9CAUD</name>
<reference evidence="2" key="1">
    <citation type="submission" date="2020-04" db="EMBL/GenBank/DDBJ databases">
        <authorList>
            <person name="Chiriac C."/>
            <person name="Salcher M."/>
            <person name="Ghai R."/>
            <person name="Kavagutti S V."/>
        </authorList>
    </citation>
    <scope>NUCLEOTIDE SEQUENCE</scope>
</reference>
<protein>
    <submittedName>
        <fullName evidence="2">HNHc domain containing protein</fullName>
    </submittedName>
</protein>
<evidence type="ECO:0000313" key="2">
    <source>
        <dbReference type="EMBL" id="CAB4150224.1"/>
    </source>
</evidence>
<dbReference type="PANTHER" id="PTHR41287:SF1">
    <property type="entry name" value="PROTEIN YMFN"/>
    <property type="match status" value="1"/>
</dbReference>
<dbReference type="PANTHER" id="PTHR41287">
    <property type="match status" value="1"/>
</dbReference>
<dbReference type="InterPro" id="IPR027417">
    <property type="entry name" value="P-loop_NTPase"/>
</dbReference>
<sequence>MSKRRSSPEFLKRRAELLQDNPLCHWCNKAPATEADHLIPYDLVGDDTELVPACKPCNSRRGAQYINGNRTAAAHSRAEHLGLDPTQKPKAKQNNQEVFLKKEKILTPSPSFLLSEGIQTESVRCPASADISLGVGMVQPRLESVVQAVGSYGDQVAAWAERVQGKTLFEWQRIALNGQLSHDENGDLVFRESLVATARQNGKSVALTALIGWALTEWAVTRGKAVHVLSVANKLDRAVAIFQELAPVLEAQFDAHVTWSYGRNKVEMLTGSSWEVRAATSNLHGGTYDLIVVDEIWNVSEEVYFDALRPSQIAVKSPLLSSWSTSGDESSKTMQRLREAAIGAIDQQKQTRLYFAEWSLPSGANPNDEINYGYANPALGQTITLEALQAAAETPDRAAFLRAHLNLWVSSADAWIQPGVWDRLFTESDCPAGGVLAVDSSSDSSKYVGIRCGLTEEGNIIATVQFSTESLKDMWVHVNKAMDDDPKLRLAISPALDLHTPEKLERRRQIFGYAEVLKFTGLTRSLILEKRIYHRGEELLATHVNRAVLARANGQVVISSQRSPGPIEAARLLVVAAALVSRPSNTGRAAMAFGR</sequence>
<dbReference type="InterPro" id="IPR005021">
    <property type="entry name" value="Terminase_largesu-like"/>
</dbReference>
<gene>
    <name evidence="2" type="ORF">UFOVP564_10</name>
</gene>
<dbReference type="EMBL" id="LR796539">
    <property type="protein sequence ID" value="CAB4150224.1"/>
    <property type="molecule type" value="Genomic_DNA"/>
</dbReference>
<organism evidence="2">
    <name type="scientific">uncultured Caudovirales phage</name>
    <dbReference type="NCBI Taxonomy" id="2100421"/>
    <lineage>
        <taxon>Viruses</taxon>
        <taxon>Duplodnaviria</taxon>
        <taxon>Heunggongvirae</taxon>
        <taxon>Uroviricota</taxon>
        <taxon>Caudoviricetes</taxon>
        <taxon>Peduoviridae</taxon>
        <taxon>Maltschvirus</taxon>
        <taxon>Maltschvirus maltsch</taxon>
    </lineage>
</organism>
<feature type="domain" description="HNH nuclease" evidence="1">
    <location>
        <begin position="11"/>
        <end position="59"/>
    </location>
</feature>
<evidence type="ECO:0000259" key="1">
    <source>
        <dbReference type="SMART" id="SM00507"/>
    </source>
</evidence>
<dbReference type="InterPro" id="IPR003615">
    <property type="entry name" value="HNH_nuc"/>
</dbReference>
<dbReference type="CDD" id="cd00085">
    <property type="entry name" value="HNHc"/>
    <property type="match status" value="1"/>
</dbReference>
<dbReference type="Gene3D" id="1.10.30.50">
    <property type="match status" value="1"/>
</dbReference>
<dbReference type="Gene3D" id="3.40.50.300">
    <property type="entry name" value="P-loop containing nucleotide triphosphate hydrolases"/>
    <property type="match status" value="1"/>
</dbReference>
<accession>A0A6J5MTN2</accession>